<organism evidence="2">
    <name type="scientific">Musa acuminata subsp. malaccensis</name>
    <name type="common">Wild banana</name>
    <name type="synonym">Musa malaccensis</name>
    <dbReference type="NCBI Taxonomy" id="214687"/>
    <lineage>
        <taxon>Eukaryota</taxon>
        <taxon>Viridiplantae</taxon>
        <taxon>Streptophyta</taxon>
        <taxon>Embryophyta</taxon>
        <taxon>Tracheophyta</taxon>
        <taxon>Spermatophyta</taxon>
        <taxon>Magnoliopsida</taxon>
        <taxon>Liliopsida</taxon>
        <taxon>Zingiberales</taxon>
        <taxon>Musaceae</taxon>
        <taxon>Musa</taxon>
    </lineage>
</organism>
<dbReference type="Pfam" id="PF02458">
    <property type="entry name" value="Transferase"/>
    <property type="match status" value="1"/>
</dbReference>
<dbReference type="InterPro" id="IPR023213">
    <property type="entry name" value="CAT-like_dom_sf"/>
</dbReference>
<evidence type="ECO:0000313" key="2">
    <source>
        <dbReference type="EMBL" id="CAG1852271.1"/>
    </source>
</evidence>
<proteinExistence type="predicted"/>
<feature type="non-terminal residue" evidence="2">
    <location>
        <position position="1"/>
    </location>
</feature>
<dbReference type="PANTHER" id="PTHR31896:SF64">
    <property type="entry name" value="TRICHOTHECENE 3-O-ACETYLTRANSFERASE"/>
    <property type="match status" value="1"/>
</dbReference>
<reference evidence="2" key="1">
    <citation type="submission" date="2021-03" db="EMBL/GenBank/DDBJ databases">
        <authorList>
            <consortium name="Genoscope - CEA"/>
            <person name="William W."/>
        </authorList>
    </citation>
    <scope>NUCLEOTIDE SEQUENCE</scope>
    <source>
        <strain evidence="2">Doubled-haploid Pahang</strain>
    </source>
</reference>
<keyword evidence="1" id="KW-0808">Transferase</keyword>
<dbReference type="EMBL" id="HG996476">
    <property type="protein sequence ID" value="CAG1852271.1"/>
    <property type="molecule type" value="Genomic_DNA"/>
</dbReference>
<dbReference type="SUPFAM" id="SSF52777">
    <property type="entry name" value="CoA-dependent acyltransferases"/>
    <property type="match status" value="1"/>
</dbReference>
<dbReference type="GO" id="GO:0016740">
    <property type="term" value="F:transferase activity"/>
    <property type="evidence" value="ECO:0007669"/>
    <property type="project" value="UniProtKB-KW"/>
</dbReference>
<protein>
    <submittedName>
        <fullName evidence="2">(wild Malaysian banana) hypothetical protein</fullName>
    </submittedName>
</protein>
<evidence type="ECO:0000256" key="1">
    <source>
        <dbReference type="ARBA" id="ARBA00022679"/>
    </source>
</evidence>
<dbReference type="Gene3D" id="3.30.559.10">
    <property type="entry name" value="Chloramphenicol acetyltransferase-like domain"/>
    <property type="match status" value="2"/>
</dbReference>
<dbReference type="PANTHER" id="PTHR31896">
    <property type="entry name" value="FAMILY REGULATORY PROTEIN, PUTATIVE (AFU_ORTHOLOGUE AFUA_3G14730)-RELATED"/>
    <property type="match status" value="1"/>
</dbReference>
<sequence>AAALSKPGTHITMSPILSTFHYPSLAAASLISGGLSSIFSSPAAAVSVVSRCTVYPDRRSDLGDLPLSVSDLPMLSCHYIQKGLFFSSPPIPVASLLSLLTSSLSRALSIFPALAGRLCTLPDGRILVSCNDAGAEFSHATAASLSLPDLLPPSADVPPAVKSLFPLDGSISFHGHTRPLAAFQLTELADGAVFLGAAVNHAVVDGTSFWNFLNAWAELCRGGDPAKPDFHRNYFGGSKAVLCFPDGRGPEVTFPVNAPLRERIFHFSREAVLELKSRANRRTKNVVAGDSKDAEVYGKQTHDPKTVEVNDEEEISSFQSLCAHVWRSVTRARTRLPAEAITTFRIAVNCRHRVVPPVAANYFGNAIQSIPTKAAVGEVAGRDLRWVAALLHRSVAGHGDEAIRRGVAEWEAAPRCFPLGNPDGAGLTMGSSPRFPMYEGNDFGWGRPAAVRSGRANKFDGKMSAFPGHEGGGSVELEVCLTPETMTALLRDEEFMSYVSM</sequence>
<gene>
    <name evidence="2" type="ORF">GSMUA_101300.1</name>
</gene>
<dbReference type="InterPro" id="IPR051283">
    <property type="entry name" value="Sec_Metabolite_Acyltrans"/>
</dbReference>
<name>A0A8D7AQQ0_MUSAM</name>
<dbReference type="AlphaFoldDB" id="A0A8D7AQQ0"/>
<accession>A0A8D7AQQ0</accession>